<gene>
    <name evidence="2" type="ORF">mRhiFer1_009371</name>
</gene>
<proteinExistence type="predicted"/>
<reference evidence="2 3" key="1">
    <citation type="journal article" date="2020" name="Nature">
        <title>Six reference-quality genomes reveal evolution of bat adaptations.</title>
        <authorList>
            <person name="Jebb D."/>
            <person name="Huang Z."/>
            <person name="Pippel M."/>
            <person name="Hughes G.M."/>
            <person name="Lavrichenko K."/>
            <person name="Devanna P."/>
            <person name="Winkler S."/>
            <person name="Jermiin L.S."/>
            <person name="Skirmuntt E.C."/>
            <person name="Katzourakis A."/>
            <person name="Burkitt-Gray L."/>
            <person name="Ray D.A."/>
            <person name="Sullivan K.A.M."/>
            <person name="Roscito J.G."/>
            <person name="Kirilenko B.M."/>
            <person name="Davalos L.M."/>
            <person name="Corthals A.P."/>
            <person name="Power M.L."/>
            <person name="Jones G."/>
            <person name="Ransome R.D."/>
            <person name="Dechmann D.K.N."/>
            <person name="Locatelli A.G."/>
            <person name="Puechmaille S.J."/>
            <person name="Fedrigo O."/>
            <person name="Jarvis E.D."/>
            <person name="Hiller M."/>
            <person name="Vernes S.C."/>
            <person name="Myers E.W."/>
            <person name="Teeling E.C."/>
        </authorList>
    </citation>
    <scope>NUCLEOTIDE SEQUENCE [LARGE SCALE GENOMIC DNA]</scope>
    <source>
        <strain evidence="2">MRhiFer1</strain>
        <tissue evidence="2">Lung</tissue>
    </source>
</reference>
<dbReference type="AlphaFoldDB" id="A0A7J7RQA2"/>
<accession>A0A7J7RQA2</accession>
<evidence type="ECO:0000256" key="1">
    <source>
        <dbReference type="SAM" id="MobiDB-lite"/>
    </source>
</evidence>
<feature type="region of interest" description="Disordered" evidence="1">
    <location>
        <begin position="23"/>
        <end position="86"/>
    </location>
</feature>
<evidence type="ECO:0000313" key="2">
    <source>
        <dbReference type="EMBL" id="KAF6278084.1"/>
    </source>
</evidence>
<evidence type="ECO:0000313" key="3">
    <source>
        <dbReference type="Proteomes" id="UP000585614"/>
    </source>
</evidence>
<comment type="caution">
    <text evidence="2">The sequence shown here is derived from an EMBL/GenBank/DDBJ whole genome shotgun (WGS) entry which is preliminary data.</text>
</comment>
<dbReference type="EMBL" id="JACAGC010000025">
    <property type="protein sequence ID" value="KAF6278084.1"/>
    <property type="molecule type" value="Genomic_DNA"/>
</dbReference>
<dbReference type="Proteomes" id="UP000585614">
    <property type="component" value="Unassembled WGS sequence"/>
</dbReference>
<feature type="compositionally biased region" description="Basic residues" evidence="1">
    <location>
        <begin position="54"/>
        <end position="66"/>
    </location>
</feature>
<name>A0A7J7RQA2_RHIFE</name>
<organism evidence="2 3">
    <name type="scientific">Rhinolophus ferrumequinum</name>
    <name type="common">Greater horseshoe bat</name>
    <dbReference type="NCBI Taxonomy" id="59479"/>
    <lineage>
        <taxon>Eukaryota</taxon>
        <taxon>Metazoa</taxon>
        <taxon>Chordata</taxon>
        <taxon>Craniata</taxon>
        <taxon>Vertebrata</taxon>
        <taxon>Euteleostomi</taxon>
        <taxon>Mammalia</taxon>
        <taxon>Eutheria</taxon>
        <taxon>Laurasiatheria</taxon>
        <taxon>Chiroptera</taxon>
        <taxon>Yinpterochiroptera</taxon>
        <taxon>Rhinolophoidea</taxon>
        <taxon>Rhinolophidae</taxon>
        <taxon>Rhinolophinae</taxon>
        <taxon>Rhinolophus</taxon>
    </lineage>
</organism>
<protein>
    <submittedName>
        <fullName evidence="2">Uncharacterized protein</fullName>
    </submittedName>
</protein>
<sequence>MGLFCASLLPAGRGEEAVRVWEEQGPSPRLHSGRGSSRGKGYAILKGEGFQERRRPRPGGVARRRTLGLFPPPKGNGLQPALPQGLRGNSARFLSPPPVVPDPRFCPCGAKAGRQGSSHAHTRSCPHHTLLPSPLVLVPSRGAAPSACARAAVGFLRPLSKLHVLFSAGGGGLLLVCWSCHHKIPQTGWRKQQRYVFSRF</sequence>